<organism evidence="3 4">
    <name type="scientific">Paenibacillus sophorae</name>
    <dbReference type="NCBI Taxonomy" id="1333845"/>
    <lineage>
        <taxon>Bacteria</taxon>
        <taxon>Bacillati</taxon>
        <taxon>Bacillota</taxon>
        <taxon>Bacilli</taxon>
        <taxon>Bacillales</taxon>
        <taxon>Paenibacillaceae</taxon>
        <taxon>Paenibacillus</taxon>
    </lineage>
</organism>
<dbReference type="RefSeq" id="WP_090834413.1">
    <property type="nucleotide sequence ID" value="NZ_CP076607.1"/>
</dbReference>
<dbReference type="InterPro" id="IPR006076">
    <property type="entry name" value="FAD-dep_OxRdtase"/>
</dbReference>
<keyword evidence="4" id="KW-1185">Reference proteome</keyword>
<protein>
    <submittedName>
        <fullName evidence="3">NAD(P)/FAD-dependent oxidoreductase</fullName>
    </submittedName>
</protein>
<reference evidence="3 4" key="1">
    <citation type="submission" date="2021-06" db="EMBL/GenBank/DDBJ databases">
        <title>Whole genome sequence of Paenibacillus sophorae DSM23020 for comparative genomics.</title>
        <authorList>
            <person name="Kim M.-J."/>
            <person name="Lee G."/>
            <person name="Shin J.-H."/>
        </authorList>
    </citation>
    <scope>NUCLEOTIDE SEQUENCE [LARGE SCALE GENOMIC DNA]</scope>
    <source>
        <strain evidence="3 4">DSM 23020</strain>
    </source>
</reference>
<accession>A0ABX8HF27</accession>
<dbReference type="InterPro" id="IPR052745">
    <property type="entry name" value="G3P_Oxidase/Oxidoreductase"/>
</dbReference>
<dbReference type="Proteomes" id="UP000683429">
    <property type="component" value="Chromosome"/>
</dbReference>
<dbReference type="InterPro" id="IPR007419">
    <property type="entry name" value="BFD-like_2Fe2S-bd_dom"/>
</dbReference>
<dbReference type="PANTHER" id="PTHR42720:SF1">
    <property type="entry name" value="GLYCEROL 3-PHOSPHATE OXIDASE"/>
    <property type="match status" value="1"/>
</dbReference>
<evidence type="ECO:0000259" key="1">
    <source>
        <dbReference type="Pfam" id="PF01266"/>
    </source>
</evidence>
<proteinExistence type="predicted"/>
<sequence>MKDRMYDIVIIGAGIVGTAVARELSKYKLRIAVFEKNNEIACGATKANSGIVYNGHTARPDKLKGRLTLQGREMFEGLCRELDVAFKPVDMLIAGFDEEDDAAIEELRKRAAANGITGVRILGREEALQREPSLNEGVRSALLNPGCGIVDPWELCFALAENAAANGVEFKLNTEVTGLATLEDGIAVETAGGTLEAKAVINCAGINTDLINRMAGSDSFSILPKRGQYAVLDRSAKFQISHIVAHCKSEKEKSVFLIPTMHGNVMIGPSMEPTEDRTSKKTTAVQMEKLMKSAHKISRHIPEQLVIRSFAGLKAKCSAGDFLIQESDEMKGLVHAAGINNPGLTCSPAIASHIADMIASIYGRIGLALERNPAFVPNRGSIVSFKSIPDGERNQWIQQHPGYGRIVCRCEQVTEGEIRESISRVPGACSVNGVKLRTRAGMGRCQGGFCGPKVTSLLSQELGQQMEQVLYENNGSELLSDSMP</sequence>
<name>A0ABX8HF27_9BACL</name>
<dbReference type="SUPFAM" id="SSF51905">
    <property type="entry name" value="FAD/NAD(P)-binding domain"/>
    <property type="match status" value="1"/>
</dbReference>
<dbReference type="EMBL" id="CP076607">
    <property type="protein sequence ID" value="QWU16890.1"/>
    <property type="molecule type" value="Genomic_DNA"/>
</dbReference>
<dbReference type="Pfam" id="PF01266">
    <property type="entry name" value="DAO"/>
    <property type="match status" value="1"/>
</dbReference>
<evidence type="ECO:0000259" key="2">
    <source>
        <dbReference type="Pfam" id="PF04324"/>
    </source>
</evidence>
<dbReference type="Pfam" id="PF04324">
    <property type="entry name" value="Fer2_BFD"/>
    <property type="match status" value="1"/>
</dbReference>
<dbReference type="Gene3D" id="3.30.9.10">
    <property type="entry name" value="D-Amino Acid Oxidase, subunit A, domain 2"/>
    <property type="match status" value="1"/>
</dbReference>
<evidence type="ECO:0000313" key="3">
    <source>
        <dbReference type="EMBL" id="QWU16890.1"/>
    </source>
</evidence>
<evidence type="ECO:0000313" key="4">
    <source>
        <dbReference type="Proteomes" id="UP000683429"/>
    </source>
</evidence>
<dbReference type="SUPFAM" id="SSF54373">
    <property type="entry name" value="FAD-linked reductases, C-terminal domain"/>
    <property type="match status" value="1"/>
</dbReference>
<feature type="domain" description="FAD dependent oxidoreductase" evidence="1">
    <location>
        <begin position="7"/>
        <end position="357"/>
    </location>
</feature>
<dbReference type="Gene3D" id="3.50.50.60">
    <property type="entry name" value="FAD/NAD(P)-binding domain"/>
    <property type="match status" value="1"/>
</dbReference>
<dbReference type="InterPro" id="IPR036188">
    <property type="entry name" value="FAD/NAD-bd_sf"/>
</dbReference>
<dbReference type="InterPro" id="IPR041854">
    <property type="entry name" value="BFD-like_2Fe2S-bd_dom_sf"/>
</dbReference>
<dbReference type="Gene3D" id="1.10.10.1100">
    <property type="entry name" value="BFD-like [2Fe-2S]-binding domain"/>
    <property type="match status" value="1"/>
</dbReference>
<feature type="domain" description="BFD-like [2Fe-2S]-binding" evidence="2">
    <location>
        <begin position="406"/>
        <end position="459"/>
    </location>
</feature>
<gene>
    <name evidence="3" type="ORF">KP014_06725</name>
</gene>
<dbReference type="CDD" id="cd19946">
    <property type="entry name" value="GlpA-like_Fer2_BFD-like"/>
    <property type="match status" value="1"/>
</dbReference>
<dbReference type="PANTHER" id="PTHR42720">
    <property type="entry name" value="GLYCEROL-3-PHOSPHATE DEHYDROGENASE"/>
    <property type="match status" value="1"/>
</dbReference>